<feature type="region of interest" description="Disordered" evidence="14">
    <location>
        <begin position="490"/>
        <end position="511"/>
    </location>
</feature>
<dbReference type="OMA" id="SWPQRHL"/>
<dbReference type="Gene3D" id="1.20.5.170">
    <property type="match status" value="1"/>
</dbReference>
<keyword evidence="11" id="KW-0834">Unfolded protein response</keyword>
<feature type="compositionally biased region" description="Polar residues" evidence="14">
    <location>
        <begin position="708"/>
        <end position="718"/>
    </location>
</feature>
<proteinExistence type="inferred from homology"/>
<evidence type="ECO:0000256" key="6">
    <source>
        <dbReference type="ARBA" id="ARBA00022989"/>
    </source>
</evidence>
<feature type="compositionally biased region" description="Low complexity" evidence="14">
    <location>
        <begin position="576"/>
        <end position="590"/>
    </location>
</feature>
<dbReference type="PROSITE" id="PS00036">
    <property type="entry name" value="BZIP_BASIC"/>
    <property type="match status" value="1"/>
</dbReference>
<dbReference type="GO" id="GO:0005730">
    <property type="term" value="C:nucleolus"/>
    <property type="evidence" value="ECO:0007669"/>
    <property type="project" value="Ensembl"/>
</dbReference>
<evidence type="ECO:0000313" key="16">
    <source>
        <dbReference type="Ensembl" id="ENSPTXP00000017207.1"/>
    </source>
</evidence>
<dbReference type="GO" id="GO:0005654">
    <property type="term" value="C:nucleoplasm"/>
    <property type="evidence" value="ECO:0007669"/>
    <property type="project" value="Ensembl"/>
</dbReference>
<dbReference type="AlphaFoldDB" id="A0A670YZF9"/>
<comment type="subcellular location">
    <subcellularLocation>
        <location evidence="2">Endoplasmic reticulum membrane</location>
        <topology evidence="2">Single-pass membrane protein</topology>
    </subcellularLocation>
    <subcellularLocation>
        <location evidence="1">Nucleus</location>
    </subcellularLocation>
</comment>
<dbReference type="InterPro" id="IPR051882">
    <property type="entry name" value="ATF_bZIP_TF"/>
</dbReference>
<dbReference type="CDD" id="cd14700">
    <property type="entry name" value="bZIP_ATF6"/>
    <property type="match status" value="1"/>
</dbReference>
<dbReference type="GO" id="GO:0000978">
    <property type="term" value="F:RNA polymerase II cis-regulatory region sequence-specific DNA binding"/>
    <property type="evidence" value="ECO:0007669"/>
    <property type="project" value="Ensembl"/>
</dbReference>
<evidence type="ECO:0000256" key="10">
    <source>
        <dbReference type="ARBA" id="ARBA00023163"/>
    </source>
</evidence>
<feature type="coiled-coil region" evidence="13">
    <location>
        <begin position="384"/>
        <end position="425"/>
    </location>
</feature>
<keyword evidence="10" id="KW-0804">Transcription</keyword>
<dbReference type="GO" id="GO:0005789">
    <property type="term" value="C:endoplasmic reticulum membrane"/>
    <property type="evidence" value="ECO:0007669"/>
    <property type="project" value="UniProtKB-SubCell"/>
</dbReference>
<dbReference type="SMART" id="SM00338">
    <property type="entry name" value="BRLZ"/>
    <property type="match status" value="1"/>
</dbReference>
<feature type="region of interest" description="Disordered" evidence="14">
    <location>
        <begin position="134"/>
        <end position="213"/>
    </location>
</feature>
<keyword evidence="8" id="KW-0238">DNA-binding</keyword>
<dbReference type="FunFam" id="1.20.5.170:FF:000041">
    <property type="entry name" value="Cyclic AMP-dependent transcription factor ATF-6 beta"/>
    <property type="match status" value="1"/>
</dbReference>
<gene>
    <name evidence="16" type="primary">ATF6B</name>
</gene>
<evidence type="ECO:0000259" key="15">
    <source>
        <dbReference type="PROSITE" id="PS50217"/>
    </source>
</evidence>
<organism evidence="16 17">
    <name type="scientific">Pseudonaja textilis</name>
    <name type="common">Eastern brown snake</name>
    <dbReference type="NCBI Taxonomy" id="8673"/>
    <lineage>
        <taxon>Eukaryota</taxon>
        <taxon>Metazoa</taxon>
        <taxon>Chordata</taxon>
        <taxon>Craniata</taxon>
        <taxon>Vertebrata</taxon>
        <taxon>Euteleostomi</taxon>
        <taxon>Lepidosauria</taxon>
        <taxon>Squamata</taxon>
        <taxon>Bifurcata</taxon>
        <taxon>Unidentata</taxon>
        <taxon>Episquamata</taxon>
        <taxon>Toxicofera</taxon>
        <taxon>Serpentes</taxon>
        <taxon>Colubroidea</taxon>
        <taxon>Elapidae</taxon>
        <taxon>Hydrophiinae</taxon>
        <taxon>Pseudonaja</taxon>
    </lineage>
</organism>
<comment type="similarity">
    <text evidence="3">Belongs to the bZIP family. ATF subfamily.</text>
</comment>
<evidence type="ECO:0000256" key="5">
    <source>
        <dbReference type="ARBA" id="ARBA00022824"/>
    </source>
</evidence>
<dbReference type="Ensembl" id="ENSPTXT00000017731.1">
    <property type="protein sequence ID" value="ENSPTXP00000017207.1"/>
    <property type="gene ID" value="ENSPTXG00000011849.1"/>
</dbReference>
<keyword evidence="4" id="KW-0812">Transmembrane</keyword>
<keyword evidence="6" id="KW-1133">Transmembrane helix</keyword>
<dbReference type="InterPro" id="IPR004827">
    <property type="entry name" value="bZIP"/>
</dbReference>
<feature type="domain" description="BZIP" evidence="15">
    <location>
        <begin position="366"/>
        <end position="429"/>
    </location>
</feature>
<evidence type="ECO:0000256" key="13">
    <source>
        <dbReference type="SAM" id="Coils"/>
    </source>
</evidence>
<evidence type="ECO:0000256" key="12">
    <source>
        <dbReference type="ARBA" id="ARBA00023242"/>
    </source>
</evidence>
<keyword evidence="12" id="KW-0539">Nucleus</keyword>
<reference evidence="16" key="1">
    <citation type="submission" date="2025-08" db="UniProtKB">
        <authorList>
            <consortium name="Ensembl"/>
        </authorList>
    </citation>
    <scope>IDENTIFICATION</scope>
</reference>
<sequence>MRVSFPMRFRYTLTVPVGGYAGRVPPRLSHGWAEEERTGIPLGGAVAMAIIDWVEVGAGNSIYRKGGRKMAALVSELLLLSDSSRFRADNLLSSEDWDAGLYNCLDNDGDAAAELFPCLEHSIMDSNGIPSAFGDGFDLDMETMPPDPPWDPLQESLFPELQVKSEPVSPASSHCSDSSVASSDSSVAGSSSAELSEQVAGPDDVIGVKTEHPPTPPCMFGDVLLPPFGTVHINVVPASETGKPAAPYKTESILSRKPPIQPKPVVVTTVPGQPATSSSKTILLQPVPVTQSQSVNPAISVPAQSVVISQSELLHLPVSGLIKVQSPVKEVLSPKPAPSVPKPEAKTIIPAPAQIGPCNQEIDIKVLKRQQRMIKNRESACQSRRKKKEYLQGLESRLREALAENERLRRENALLRRRLDGVLDENSDLKFGSGNRKVICVMVVLLFIAFNFGPVSITERKVANVSQPKQEPESGPGQRHLLSITQEALEMPEEEQEEQQEETLARPGKAQFRNLSTPFSDMKDLMLRDLDELFLASDCRQFNRTESLRLADELSGWVRRHQINRRKPLQTRKAAQSSQEKPQKKSPSPSHYVPASPPKYPEGDSLRQLQVYHHPDHTEHDFMDAIDRREDTFYVVSFRRDHLLLPAISHNKTSRPKMSLVMPAMALNESLYGSSLGYEVMMQVDCEVMDTRVIHIKSSTVPPFLRRQGTTPSDNRTQPSPPAFSGKPPRTTLRSHRSTLSTARRHSPRTLYFGEHGGG</sequence>
<evidence type="ECO:0000256" key="8">
    <source>
        <dbReference type="ARBA" id="ARBA00023125"/>
    </source>
</evidence>
<evidence type="ECO:0000256" key="4">
    <source>
        <dbReference type="ARBA" id="ARBA00022692"/>
    </source>
</evidence>
<accession>A0A670YZF9</accession>
<dbReference type="SUPFAM" id="SSF57959">
    <property type="entry name" value="Leucine zipper domain"/>
    <property type="match status" value="1"/>
</dbReference>
<evidence type="ECO:0000256" key="7">
    <source>
        <dbReference type="ARBA" id="ARBA00023015"/>
    </source>
</evidence>
<dbReference type="Pfam" id="PF00170">
    <property type="entry name" value="bZIP_1"/>
    <property type="match status" value="1"/>
</dbReference>
<dbReference type="GO" id="GO:0001228">
    <property type="term" value="F:DNA-binding transcription activator activity, RNA polymerase II-specific"/>
    <property type="evidence" value="ECO:0007669"/>
    <property type="project" value="Ensembl"/>
</dbReference>
<keyword evidence="17" id="KW-1185">Reference proteome</keyword>
<evidence type="ECO:0000256" key="9">
    <source>
        <dbReference type="ARBA" id="ARBA00023136"/>
    </source>
</evidence>
<evidence type="ECO:0000256" key="3">
    <source>
        <dbReference type="ARBA" id="ARBA00009050"/>
    </source>
</evidence>
<keyword evidence="9" id="KW-0472">Membrane</keyword>
<feature type="compositionally biased region" description="Low complexity" evidence="14">
    <location>
        <begin position="168"/>
        <end position="196"/>
    </location>
</feature>
<dbReference type="GO" id="GO:0030968">
    <property type="term" value="P:endoplasmic reticulum unfolded protein response"/>
    <property type="evidence" value="ECO:0007669"/>
    <property type="project" value="TreeGrafter"/>
</dbReference>
<evidence type="ECO:0000256" key="14">
    <source>
        <dbReference type="SAM" id="MobiDB-lite"/>
    </source>
</evidence>
<dbReference type="PANTHER" id="PTHR46164:SF2">
    <property type="entry name" value="CYCLIC AMP-DEPENDENT TRANSCRIPTION FACTOR ATF-6 BETA"/>
    <property type="match status" value="1"/>
</dbReference>
<keyword evidence="13" id="KW-0175">Coiled coil</keyword>
<dbReference type="GO" id="GO:1903892">
    <property type="term" value="P:negative regulation of ATF6-mediated unfolded protein response"/>
    <property type="evidence" value="ECO:0007669"/>
    <property type="project" value="Ensembl"/>
</dbReference>
<reference evidence="16" key="2">
    <citation type="submission" date="2025-09" db="UniProtKB">
        <authorList>
            <consortium name="Ensembl"/>
        </authorList>
    </citation>
    <scope>IDENTIFICATION</scope>
</reference>
<dbReference type="PROSITE" id="PS50217">
    <property type="entry name" value="BZIP"/>
    <property type="match status" value="1"/>
</dbReference>
<evidence type="ECO:0000313" key="17">
    <source>
        <dbReference type="Proteomes" id="UP000472273"/>
    </source>
</evidence>
<keyword evidence="7" id="KW-0805">Transcription regulation</keyword>
<dbReference type="GO" id="GO:0090575">
    <property type="term" value="C:RNA polymerase II transcription regulator complex"/>
    <property type="evidence" value="ECO:0007669"/>
    <property type="project" value="Ensembl"/>
</dbReference>
<name>A0A670YZF9_PSETE</name>
<feature type="region of interest" description="Disordered" evidence="14">
    <location>
        <begin position="703"/>
        <end position="759"/>
    </location>
</feature>
<feature type="compositionally biased region" description="Acidic residues" evidence="14">
    <location>
        <begin position="490"/>
        <end position="501"/>
    </location>
</feature>
<dbReference type="GeneTree" id="ENSGT00940000160798"/>
<protein>
    <submittedName>
        <fullName evidence="16">Activating transcription factor 6 beta</fullName>
    </submittedName>
</protein>
<evidence type="ECO:0000256" key="2">
    <source>
        <dbReference type="ARBA" id="ARBA00004389"/>
    </source>
</evidence>
<evidence type="ECO:0000256" key="1">
    <source>
        <dbReference type="ARBA" id="ARBA00004123"/>
    </source>
</evidence>
<evidence type="ECO:0000256" key="11">
    <source>
        <dbReference type="ARBA" id="ARBA00023230"/>
    </source>
</evidence>
<dbReference type="GO" id="GO:0032993">
    <property type="term" value="C:protein-DNA complex"/>
    <property type="evidence" value="ECO:0007669"/>
    <property type="project" value="Ensembl"/>
</dbReference>
<dbReference type="PANTHER" id="PTHR46164">
    <property type="entry name" value="ATF6, ISOFORM C"/>
    <property type="match status" value="1"/>
</dbReference>
<dbReference type="Proteomes" id="UP000472273">
    <property type="component" value="Unplaced"/>
</dbReference>
<keyword evidence="5" id="KW-0256">Endoplasmic reticulum</keyword>
<feature type="region of interest" description="Disordered" evidence="14">
    <location>
        <begin position="562"/>
        <end position="604"/>
    </location>
</feature>
<dbReference type="InterPro" id="IPR046347">
    <property type="entry name" value="bZIP_sf"/>
</dbReference>
<feature type="compositionally biased region" description="Basic residues" evidence="14">
    <location>
        <begin position="733"/>
        <end position="748"/>
    </location>
</feature>